<evidence type="ECO:0000313" key="2">
    <source>
        <dbReference type="Proteomes" id="UP000317663"/>
    </source>
</evidence>
<name>A0A502GC30_9GAMM</name>
<proteinExistence type="predicted"/>
<protein>
    <submittedName>
        <fullName evidence="1">Uncharacterized protein</fullName>
    </submittedName>
</protein>
<sequence>MLSLHRLAGDIFERGRSFFQFKIKICAVFVFKNVEAAFKTTSTERWKTARVFARVVTRTESTA</sequence>
<reference evidence="1 2" key="1">
    <citation type="journal article" date="2019" name="Environ. Microbiol.">
        <title>Species interactions and distinct microbial communities in high Arctic permafrost affected cryosols are associated with the CH4 and CO2 gas fluxes.</title>
        <authorList>
            <person name="Altshuler I."/>
            <person name="Hamel J."/>
            <person name="Turney S."/>
            <person name="Magnuson E."/>
            <person name="Levesque R."/>
            <person name="Greer C."/>
            <person name="Whyte L.G."/>
        </authorList>
    </citation>
    <scope>NUCLEOTIDE SEQUENCE [LARGE SCALE GENOMIC DNA]</scope>
    <source>
        <strain evidence="1 2">E4</strain>
    </source>
</reference>
<organism evidence="1 2">
    <name type="scientific">Ewingella americana</name>
    <dbReference type="NCBI Taxonomy" id="41202"/>
    <lineage>
        <taxon>Bacteria</taxon>
        <taxon>Pseudomonadati</taxon>
        <taxon>Pseudomonadota</taxon>
        <taxon>Gammaproteobacteria</taxon>
        <taxon>Enterobacterales</taxon>
        <taxon>Yersiniaceae</taxon>
        <taxon>Ewingella</taxon>
    </lineage>
</organism>
<keyword evidence="2" id="KW-1185">Reference proteome</keyword>
<dbReference type="AlphaFoldDB" id="A0A502GC30"/>
<comment type="caution">
    <text evidence="1">The sequence shown here is derived from an EMBL/GenBank/DDBJ whole genome shotgun (WGS) entry which is preliminary data.</text>
</comment>
<gene>
    <name evidence="1" type="ORF">EAH77_18520</name>
</gene>
<evidence type="ECO:0000313" key="1">
    <source>
        <dbReference type="EMBL" id="TPG58900.1"/>
    </source>
</evidence>
<accession>A0A502GC30</accession>
<dbReference type="Proteomes" id="UP000317663">
    <property type="component" value="Unassembled WGS sequence"/>
</dbReference>
<dbReference type="EMBL" id="RCZD01000010">
    <property type="protein sequence ID" value="TPG58900.1"/>
    <property type="molecule type" value="Genomic_DNA"/>
</dbReference>